<gene>
    <name evidence="1" type="ORF">LDC_0834</name>
</gene>
<reference evidence="1" key="1">
    <citation type="submission" date="2010-07" db="EMBL/GenBank/DDBJ databases">
        <authorList>
            <consortium name="CONSOLIDER consortium CSD2007-00005"/>
            <person name="Guazzaroni M.-E."/>
            <person name="Richter M."/>
            <person name="Garcia-Salamanca A."/>
            <person name="Yarza P."/>
            <person name="Ferrer M."/>
        </authorList>
    </citation>
    <scope>NUCLEOTIDE SEQUENCE</scope>
</reference>
<dbReference type="AlphaFoldDB" id="D9PH35"/>
<sequence>MSQLAQVQSKTAISFSDNANSFANVCEDFGNTGRDGKCPIDETCLIEYCQDSEDA</sequence>
<name>D9PH35_9ZZZZ</name>
<reference evidence="1" key="2">
    <citation type="journal article" date="2011" name="Microb. Ecol.">
        <title>Taxonomic and Functional Metagenomic Profiling of the Microbial Community in the Anoxic Sediment of a Sub-saline Shallow Lake (Laguna de Carrizo, Central Spain).</title>
        <authorList>
            <person name="Ferrer M."/>
            <person name="Guazzaroni M.E."/>
            <person name="Richter M."/>
            <person name="Garcia-Salamanca A."/>
            <person name="Yarza P."/>
            <person name="Suarez-Suarez A."/>
            <person name="Solano J."/>
            <person name="Alcaide M."/>
            <person name="van Dillewijn P."/>
            <person name="Molina-Henares M.A."/>
            <person name="Lopez-Cortes N."/>
            <person name="Al-Ramahi Y."/>
            <person name="Guerrero C."/>
            <person name="Acosta A."/>
            <person name="de Eugenio L.I."/>
            <person name="Martinez V."/>
            <person name="Marques S."/>
            <person name="Rojo F."/>
            <person name="Santero E."/>
            <person name="Genilloud O."/>
            <person name="Perez-Perez J."/>
            <person name="Rossello-Mora R."/>
            <person name="Ramos J.L."/>
        </authorList>
    </citation>
    <scope>NUCLEOTIDE SEQUENCE</scope>
</reference>
<dbReference type="EMBL" id="ADZX01000352">
    <property type="protein sequence ID" value="EFK97130.1"/>
    <property type="molecule type" value="Genomic_DNA"/>
</dbReference>
<organism evidence="1">
    <name type="scientific">sediment metagenome</name>
    <dbReference type="NCBI Taxonomy" id="749907"/>
    <lineage>
        <taxon>unclassified sequences</taxon>
        <taxon>metagenomes</taxon>
        <taxon>ecological metagenomes</taxon>
    </lineage>
</organism>
<proteinExistence type="predicted"/>
<accession>D9PH35</accession>
<comment type="caution">
    <text evidence="1">The sequence shown here is derived from an EMBL/GenBank/DDBJ whole genome shotgun (WGS) entry which is preliminary data.</text>
</comment>
<protein>
    <submittedName>
        <fullName evidence="1">Uncharacterized protein</fullName>
    </submittedName>
</protein>
<evidence type="ECO:0000313" key="1">
    <source>
        <dbReference type="EMBL" id="EFK97130.1"/>
    </source>
</evidence>